<dbReference type="GeneID" id="92959335"/>
<evidence type="ECO:0000256" key="1">
    <source>
        <dbReference type="SAM" id="Phobius"/>
    </source>
</evidence>
<proteinExistence type="predicted"/>
<dbReference type="EMBL" id="JXLU01000045">
    <property type="protein sequence ID" value="KIO73377.1"/>
    <property type="molecule type" value="Genomic_DNA"/>
</dbReference>
<dbReference type="Proteomes" id="UP000040576">
    <property type="component" value="Unassembled WGS sequence"/>
</dbReference>
<gene>
    <name evidence="2" type="primary">kbaA</name>
    <name evidence="3" type="ORF">B4167_2159</name>
    <name evidence="2" type="ORF">BT1A1_0171</name>
</gene>
<dbReference type="PIRSF" id="PIRSF029886">
    <property type="entry name" value="KBAA"/>
    <property type="match status" value="1"/>
</dbReference>
<dbReference type="Proteomes" id="UP000032076">
    <property type="component" value="Unassembled WGS sequence"/>
</dbReference>
<dbReference type="GO" id="GO:0045881">
    <property type="term" value="P:positive regulation of sporulation resulting in formation of a cellular spore"/>
    <property type="evidence" value="ECO:0007669"/>
    <property type="project" value="InterPro"/>
</dbReference>
<dbReference type="Pfam" id="PF14089">
    <property type="entry name" value="KbaA"/>
    <property type="match status" value="1"/>
</dbReference>
<dbReference type="AlphaFoldDB" id="A0A090IPQ5"/>
<protein>
    <submittedName>
        <fullName evidence="2">KinB-signaling pathway activation protein</fullName>
    </submittedName>
</protein>
<feature type="transmembrane region" description="Helical" evidence="1">
    <location>
        <begin position="7"/>
        <end position="28"/>
    </location>
</feature>
<accession>A0A090IPQ5</accession>
<sequence length="214" mass="25292">MNSRNWVRFFIHTLLLGGVITIFTGFAVQWEKYKPLFLDFDILEIISIAIWLLGVGFIFSVISQMGYFAYLTIHRFGLGFFRSLWNPVQLVVIAFVLFDFIYFRYKEFAGENESIWPYLLVALFLLLIGIVIAYLKAKQSDKHAFVPGLFFMVCVTIIEWVPVLRVNNHDWLYLMLYPLLICNAYQLLMLPKYIERSKVERPVIRKEQQMTVHK</sequence>
<feature type="transmembrane region" description="Helical" evidence="1">
    <location>
        <begin position="48"/>
        <end position="72"/>
    </location>
</feature>
<reference evidence="2 5" key="1">
    <citation type="submission" date="2014-07" db="EMBL/GenBank/DDBJ databases">
        <authorList>
            <person name="Wibberg Daniel"/>
        </authorList>
    </citation>
    <scope>NUCLEOTIDE SEQUENCE [LARGE SCALE GENOMIC DNA]</scope>
</reference>
<feature type="transmembrane region" description="Helical" evidence="1">
    <location>
        <begin position="171"/>
        <end position="188"/>
    </location>
</feature>
<dbReference type="eggNOG" id="COG2194">
    <property type="taxonomic scope" value="Bacteria"/>
</dbReference>
<feature type="transmembrane region" description="Helical" evidence="1">
    <location>
        <begin position="115"/>
        <end position="135"/>
    </location>
</feature>
<organism evidence="2 5">
    <name type="scientific">Caldibacillus thermoamylovorans</name>
    <dbReference type="NCBI Taxonomy" id="35841"/>
    <lineage>
        <taxon>Bacteria</taxon>
        <taxon>Bacillati</taxon>
        <taxon>Bacillota</taxon>
        <taxon>Bacilli</taxon>
        <taxon>Bacillales</taxon>
        <taxon>Bacillaceae</taxon>
        <taxon>Caldibacillus</taxon>
    </lineage>
</organism>
<dbReference type="KEGG" id="bthv:CQJ30_01330"/>
<evidence type="ECO:0000313" key="4">
    <source>
        <dbReference type="Proteomes" id="UP000032076"/>
    </source>
</evidence>
<dbReference type="OrthoDB" id="2374256at2"/>
<keyword evidence="5" id="KW-1185">Reference proteome</keyword>
<evidence type="ECO:0000313" key="5">
    <source>
        <dbReference type="Proteomes" id="UP000040576"/>
    </source>
</evidence>
<evidence type="ECO:0000313" key="3">
    <source>
        <dbReference type="EMBL" id="KIO73377.1"/>
    </source>
</evidence>
<keyword evidence="1" id="KW-0812">Transmembrane</keyword>
<evidence type="ECO:0000313" key="2">
    <source>
        <dbReference type="EMBL" id="CEE00041.1"/>
    </source>
</evidence>
<dbReference type="PATRIC" id="fig|35841.6.peg.1482"/>
<keyword evidence="1" id="KW-1133">Transmembrane helix</keyword>
<dbReference type="RefSeq" id="WP_034767123.1">
    <property type="nucleotide sequence ID" value="NZ_CCRF01000007.1"/>
</dbReference>
<reference evidence="3 4" key="2">
    <citation type="submission" date="2015-01" db="EMBL/GenBank/DDBJ databases">
        <title>Draft Genome Sequences of Four Bacillus thermoamylovorans Strains, Isolated From Food Products.</title>
        <authorList>
            <person name="Krawcyk A.O."/>
            <person name="Berendsen E.M."/>
            <person name="Eijlander R.T."/>
            <person name="de Jong A."/>
            <person name="Wells-Bennik M."/>
            <person name="Kuipers O.P."/>
        </authorList>
    </citation>
    <scope>NUCLEOTIDE SEQUENCE [LARGE SCALE GENOMIC DNA]</scope>
    <source>
        <strain evidence="3 4">B4167</strain>
    </source>
</reference>
<name>A0A090IPQ5_9BACI</name>
<dbReference type="STRING" id="35841.B4167_2159"/>
<feature type="transmembrane region" description="Helical" evidence="1">
    <location>
        <begin position="84"/>
        <end position="103"/>
    </location>
</feature>
<dbReference type="SMART" id="SM01251">
    <property type="entry name" value="KbaA"/>
    <property type="match status" value="1"/>
</dbReference>
<keyword evidence="1" id="KW-0472">Membrane</keyword>
<dbReference type="EMBL" id="CCRF01000007">
    <property type="protein sequence ID" value="CEE00041.1"/>
    <property type="molecule type" value="Genomic_DNA"/>
</dbReference>
<feature type="transmembrane region" description="Helical" evidence="1">
    <location>
        <begin position="144"/>
        <end position="165"/>
    </location>
</feature>
<dbReference type="InterPro" id="IPR024164">
    <property type="entry name" value="KinB-signalling_activ"/>
</dbReference>